<evidence type="ECO:0000313" key="4">
    <source>
        <dbReference type="Proteomes" id="UP000799757"/>
    </source>
</evidence>
<gene>
    <name evidence="3" type="ORF">K505DRAFT_290268</name>
</gene>
<reference evidence="3" key="1">
    <citation type="journal article" date="2020" name="Stud. Mycol.">
        <title>101 Dothideomycetes genomes: a test case for predicting lifestyles and emergence of pathogens.</title>
        <authorList>
            <person name="Haridas S."/>
            <person name="Albert R."/>
            <person name="Binder M."/>
            <person name="Bloem J."/>
            <person name="Labutti K."/>
            <person name="Salamov A."/>
            <person name="Andreopoulos B."/>
            <person name="Baker S."/>
            <person name="Barry K."/>
            <person name="Bills G."/>
            <person name="Bluhm B."/>
            <person name="Cannon C."/>
            <person name="Castanera R."/>
            <person name="Culley D."/>
            <person name="Daum C."/>
            <person name="Ezra D."/>
            <person name="Gonzalez J."/>
            <person name="Henrissat B."/>
            <person name="Kuo A."/>
            <person name="Liang C."/>
            <person name="Lipzen A."/>
            <person name="Lutzoni F."/>
            <person name="Magnuson J."/>
            <person name="Mondo S."/>
            <person name="Nolan M."/>
            <person name="Ohm R."/>
            <person name="Pangilinan J."/>
            <person name="Park H.-J."/>
            <person name="Ramirez L."/>
            <person name="Alfaro M."/>
            <person name="Sun H."/>
            <person name="Tritt A."/>
            <person name="Yoshinaga Y."/>
            <person name="Zwiers L.-H."/>
            <person name="Turgeon B."/>
            <person name="Goodwin S."/>
            <person name="Spatafora J."/>
            <person name="Crous P."/>
            <person name="Grigoriev I."/>
        </authorList>
    </citation>
    <scope>NUCLEOTIDE SEQUENCE</scope>
    <source>
        <strain evidence="3">CBS 109.77</strain>
    </source>
</reference>
<dbReference type="Pfam" id="PF26082">
    <property type="entry name" value="zf-C2H2_AcuF"/>
    <property type="match status" value="1"/>
</dbReference>
<dbReference type="PANTHER" id="PTHR35391">
    <property type="entry name" value="C2H2-TYPE DOMAIN-CONTAINING PROTEIN-RELATED"/>
    <property type="match status" value="1"/>
</dbReference>
<dbReference type="AlphaFoldDB" id="A0A6A6WPW2"/>
<evidence type="ECO:0000256" key="1">
    <source>
        <dbReference type="SAM" id="MobiDB-lite"/>
    </source>
</evidence>
<dbReference type="InterPro" id="IPR011990">
    <property type="entry name" value="TPR-like_helical_dom_sf"/>
</dbReference>
<dbReference type="Proteomes" id="UP000799757">
    <property type="component" value="Unassembled WGS sequence"/>
</dbReference>
<name>A0A6A6WPW2_9PLEO</name>
<dbReference type="Gene3D" id="1.25.40.10">
    <property type="entry name" value="Tetratricopeptide repeat domain"/>
    <property type="match status" value="1"/>
</dbReference>
<feature type="domain" description="Oxidoreductase acuF-like C2H2 type zinc-finger" evidence="2">
    <location>
        <begin position="337"/>
        <end position="363"/>
    </location>
</feature>
<sequence>MQRSLATSSIECAQLLNRVSSLLHDPKCEKRSALVHDEIEDQSGRFMIWAGNLGAFQRLPATSSLDYRLRESPKIAAHVQELLQDLHDALQNVFEIASGERPNRRYEADDNNDDEFDFEEDGYDDLHHSAADLIESHEQENGRTYLSEGQELFESMKETIASLFRISIVIRNASPRDRFARALSSKQTPFDDSFDISHVGHKFPLLNTEENQWLKERLGKAITHRRQYLRYARNHRDKLSKKLTDLWEPEDQEKRSIPALIVDWGEKSQAGRTNLTKPTSTLAPTTASTLLPLDVQVQEKDFPDDQSQTSYAFSLGDDDDESHLHLPRLSDVAKGTFPFECPLCWTIQNTTRESSWKKHGFSDMRPYVCTFEKCDVKLFSDRRDWFDHEMQNHRTQWYCHFCKKDGFRSLERFQKHLRHHHAQDATDDQLDALCEASRRPIDRIPASDCPFCDEWETKLRGVNSDIANNEAVVVTPSQFRHHVGSHMQQLALFAIPRGHLEDDADVGSAASREAVGIDKGESSRSHSSLSSFKSVHSIAPSSVTANETYQRALEGFEKALGPDHTSTLNTVNKPSFRVEPDMASSLWDMSDEDLRAFAELQEDPTSDVQIELYIYVCLLIFTRTASIEHLDNATNRAERWVALTPNDHPDRARRSEILDRILENLLDRTGLMDDLNRAVEAADMAVKITPQDHPNQAMYLSNLRILLGRRFERTGLMDDLNRAVEAANMAVKITPRDHPNQAMYLSNLGILLGRRFEWTGLLDDLNRAVEAADMAVKTTPRDHPNQAMYWSNLRILLGRQFERTGLMDDLNRAVEAADMAVKNSSGRV</sequence>
<protein>
    <recommendedName>
        <fullName evidence="2">Oxidoreductase acuF-like C2H2 type zinc-finger domain-containing protein</fullName>
    </recommendedName>
</protein>
<dbReference type="OrthoDB" id="6133115at2759"/>
<feature type="compositionally biased region" description="Basic and acidic residues" evidence="1">
    <location>
        <begin position="515"/>
        <end position="524"/>
    </location>
</feature>
<dbReference type="InterPro" id="IPR058925">
    <property type="entry name" value="zf-C2H2_AcuF"/>
</dbReference>
<evidence type="ECO:0000313" key="3">
    <source>
        <dbReference type="EMBL" id="KAF2786116.1"/>
    </source>
</evidence>
<evidence type="ECO:0000259" key="2">
    <source>
        <dbReference type="Pfam" id="PF26082"/>
    </source>
</evidence>
<dbReference type="SUPFAM" id="SSF48452">
    <property type="entry name" value="TPR-like"/>
    <property type="match status" value="1"/>
</dbReference>
<feature type="region of interest" description="Disordered" evidence="1">
    <location>
        <begin position="504"/>
        <end position="528"/>
    </location>
</feature>
<organism evidence="3 4">
    <name type="scientific">Melanomma pulvis-pyrius CBS 109.77</name>
    <dbReference type="NCBI Taxonomy" id="1314802"/>
    <lineage>
        <taxon>Eukaryota</taxon>
        <taxon>Fungi</taxon>
        <taxon>Dikarya</taxon>
        <taxon>Ascomycota</taxon>
        <taxon>Pezizomycotina</taxon>
        <taxon>Dothideomycetes</taxon>
        <taxon>Pleosporomycetidae</taxon>
        <taxon>Pleosporales</taxon>
        <taxon>Melanommataceae</taxon>
        <taxon>Melanomma</taxon>
    </lineage>
</organism>
<keyword evidence="4" id="KW-1185">Reference proteome</keyword>
<dbReference type="PANTHER" id="PTHR35391:SF7">
    <property type="entry name" value="C2H2-TYPE DOMAIN-CONTAINING PROTEIN"/>
    <property type="match status" value="1"/>
</dbReference>
<proteinExistence type="predicted"/>
<accession>A0A6A6WPW2</accession>
<dbReference type="EMBL" id="MU002545">
    <property type="protein sequence ID" value="KAF2786116.1"/>
    <property type="molecule type" value="Genomic_DNA"/>
</dbReference>